<evidence type="ECO:0000256" key="2">
    <source>
        <dbReference type="HAMAP-Rule" id="MF_00048"/>
    </source>
</evidence>
<dbReference type="Pfam" id="PF02021">
    <property type="entry name" value="UPF0102"/>
    <property type="match status" value="1"/>
</dbReference>
<dbReference type="PANTHER" id="PTHR34039:SF1">
    <property type="entry name" value="UPF0102 PROTEIN YRAN"/>
    <property type="match status" value="1"/>
</dbReference>
<dbReference type="PANTHER" id="PTHR34039">
    <property type="entry name" value="UPF0102 PROTEIN YRAN"/>
    <property type="match status" value="1"/>
</dbReference>
<sequence>MLLNKDIPACAGRLIKDIKINTMFHVKHVSHETLLELRNYNLKPNYMPKIFTSKTQKTGETGEGVASRFLVKHGFSILDRNYTKKWGEIDIIAEKANKIYFVEVKSISTPSLILPLSRGSGLDEYHPEDNMHPWKLKRLSRTIQTYLLSKKIPEEKEWQVDLLVVFLDLKNKKARVKVVKDIIL</sequence>
<dbReference type="GO" id="GO:0003676">
    <property type="term" value="F:nucleic acid binding"/>
    <property type="evidence" value="ECO:0007669"/>
    <property type="project" value="InterPro"/>
</dbReference>
<organism evidence="3 4">
    <name type="scientific">Candidatus Nomurabacteria bacterium GW2011_GWA2_41_25</name>
    <dbReference type="NCBI Taxonomy" id="1618736"/>
    <lineage>
        <taxon>Bacteria</taxon>
        <taxon>Candidatus Nomuraibacteriota</taxon>
    </lineage>
</organism>
<proteinExistence type="inferred from homology"/>
<dbReference type="InterPro" id="IPR003509">
    <property type="entry name" value="UPF0102_YraN-like"/>
</dbReference>
<dbReference type="Gene3D" id="3.40.1350.10">
    <property type="match status" value="1"/>
</dbReference>
<evidence type="ECO:0000313" key="4">
    <source>
        <dbReference type="Proteomes" id="UP000034236"/>
    </source>
</evidence>
<evidence type="ECO:0000256" key="1">
    <source>
        <dbReference type="ARBA" id="ARBA00006738"/>
    </source>
</evidence>
<name>A0A0G0Y525_9BACT</name>
<comment type="similarity">
    <text evidence="1 2">Belongs to the UPF0102 family.</text>
</comment>
<dbReference type="AlphaFoldDB" id="A0A0G0Y525"/>
<evidence type="ECO:0000313" key="3">
    <source>
        <dbReference type="EMBL" id="KKS04556.1"/>
    </source>
</evidence>
<reference evidence="3 4" key="1">
    <citation type="journal article" date="2015" name="Nature">
        <title>rRNA introns, odd ribosomes, and small enigmatic genomes across a large radiation of phyla.</title>
        <authorList>
            <person name="Brown C.T."/>
            <person name="Hug L.A."/>
            <person name="Thomas B.C."/>
            <person name="Sharon I."/>
            <person name="Castelle C.J."/>
            <person name="Singh A."/>
            <person name="Wilkins M.J."/>
            <person name="Williams K.H."/>
            <person name="Banfield J.F."/>
        </authorList>
    </citation>
    <scope>NUCLEOTIDE SEQUENCE [LARGE SCALE GENOMIC DNA]</scope>
</reference>
<protein>
    <recommendedName>
        <fullName evidence="2">UPF0102 protein UU58_C0005G0005</fullName>
    </recommendedName>
</protein>
<dbReference type="EMBL" id="LCBE01000005">
    <property type="protein sequence ID" value="KKS04556.1"/>
    <property type="molecule type" value="Genomic_DNA"/>
</dbReference>
<dbReference type="HAMAP" id="MF_00048">
    <property type="entry name" value="UPF0102"/>
    <property type="match status" value="1"/>
</dbReference>
<dbReference type="InterPro" id="IPR011335">
    <property type="entry name" value="Restrct_endonuc-II-like"/>
</dbReference>
<dbReference type="Proteomes" id="UP000034236">
    <property type="component" value="Unassembled WGS sequence"/>
</dbReference>
<gene>
    <name evidence="3" type="ORF">UU58_C0005G0005</name>
</gene>
<dbReference type="SUPFAM" id="SSF52980">
    <property type="entry name" value="Restriction endonuclease-like"/>
    <property type="match status" value="1"/>
</dbReference>
<comment type="caution">
    <text evidence="3">The sequence shown here is derived from an EMBL/GenBank/DDBJ whole genome shotgun (WGS) entry which is preliminary data.</text>
</comment>
<dbReference type="InterPro" id="IPR011856">
    <property type="entry name" value="tRNA_endonuc-like_dom_sf"/>
</dbReference>
<accession>A0A0G0Y525</accession>